<dbReference type="AlphaFoldDB" id="A0A0F9R2R2"/>
<comment type="caution">
    <text evidence="1">The sequence shown here is derived from an EMBL/GenBank/DDBJ whole genome shotgun (WGS) entry which is preliminary data.</text>
</comment>
<gene>
    <name evidence="1" type="ORF">LCGC14_0646580</name>
</gene>
<dbReference type="EMBL" id="LAZR01001187">
    <property type="protein sequence ID" value="KKN49054.1"/>
    <property type="molecule type" value="Genomic_DNA"/>
</dbReference>
<evidence type="ECO:0000313" key="1">
    <source>
        <dbReference type="EMBL" id="KKN49054.1"/>
    </source>
</evidence>
<sequence>MKTSKLGFETTPHNVKFEIESNENQQYSINIISTKEIAQYIENLSKLLPITYPNVHLRSNGKFYTLWSENPTELITVVEALIDAIYLHG</sequence>
<accession>A0A0F9R2R2</accession>
<protein>
    <submittedName>
        <fullName evidence="1">Uncharacterized protein</fullName>
    </submittedName>
</protein>
<organism evidence="1">
    <name type="scientific">marine sediment metagenome</name>
    <dbReference type="NCBI Taxonomy" id="412755"/>
    <lineage>
        <taxon>unclassified sequences</taxon>
        <taxon>metagenomes</taxon>
        <taxon>ecological metagenomes</taxon>
    </lineage>
</organism>
<reference evidence="1" key="1">
    <citation type="journal article" date="2015" name="Nature">
        <title>Complex archaea that bridge the gap between prokaryotes and eukaryotes.</title>
        <authorList>
            <person name="Spang A."/>
            <person name="Saw J.H."/>
            <person name="Jorgensen S.L."/>
            <person name="Zaremba-Niedzwiedzka K."/>
            <person name="Martijn J."/>
            <person name="Lind A.E."/>
            <person name="van Eijk R."/>
            <person name="Schleper C."/>
            <person name="Guy L."/>
            <person name="Ettema T.J."/>
        </authorList>
    </citation>
    <scope>NUCLEOTIDE SEQUENCE</scope>
</reference>
<name>A0A0F9R2R2_9ZZZZ</name>
<proteinExistence type="predicted"/>